<dbReference type="AlphaFoldDB" id="H3A8P2"/>
<proteinExistence type="inferred from homology"/>
<evidence type="ECO:0000313" key="14">
    <source>
        <dbReference type="Ensembl" id="ENSLACP00000006013.2"/>
    </source>
</evidence>
<dbReference type="FunFam" id="3.90.550.50:FF:000014">
    <property type="entry name" value="Hexosyltransferase"/>
    <property type="match status" value="1"/>
</dbReference>
<reference evidence="14" key="3">
    <citation type="submission" date="2025-09" db="UniProtKB">
        <authorList>
            <consortium name="Ensembl"/>
        </authorList>
    </citation>
    <scope>IDENTIFICATION</scope>
</reference>
<keyword evidence="5" id="KW-0808">Transferase</keyword>
<dbReference type="CTD" id="93010"/>
<dbReference type="GO" id="GO:0008194">
    <property type="term" value="F:UDP-glycosyltransferase activity"/>
    <property type="evidence" value="ECO:0007669"/>
    <property type="project" value="TreeGrafter"/>
</dbReference>
<keyword evidence="10" id="KW-0472">Membrane</keyword>
<dbReference type="GO" id="GO:0018146">
    <property type="term" value="P:keratan sulfate proteoglycan biosynthetic process"/>
    <property type="evidence" value="ECO:0007669"/>
    <property type="project" value="UniProtKB-ARBA"/>
</dbReference>
<reference evidence="14" key="2">
    <citation type="submission" date="2025-08" db="UniProtKB">
        <authorList>
            <consortium name="Ensembl"/>
        </authorList>
    </citation>
    <scope>IDENTIFICATION</scope>
</reference>
<keyword evidence="9 13" id="KW-0333">Golgi apparatus</keyword>
<keyword evidence="11" id="KW-0325">Glycoprotein</keyword>
<comment type="similarity">
    <text evidence="3 13">Belongs to the glycosyltransferase 31 family.</text>
</comment>
<name>H3A8P2_LATCH</name>
<comment type="subcellular location">
    <subcellularLocation>
        <location evidence="1 13">Golgi apparatus membrane</location>
        <topology evidence="1 13">Single-pass type II membrane protein</topology>
    </subcellularLocation>
</comment>
<dbReference type="PANTHER" id="PTHR11214">
    <property type="entry name" value="BETA-1,3-N-ACETYLGLUCOSAMINYLTRANSFERASE"/>
    <property type="match status" value="1"/>
</dbReference>
<keyword evidence="15" id="KW-1185">Reference proteome</keyword>
<evidence type="ECO:0000256" key="5">
    <source>
        <dbReference type="ARBA" id="ARBA00022679"/>
    </source>
</evidence>
<dbReference type="Ensembl" id="ENSLACT00000006065.2">
    <property type="protein sequence ID" value="ENSLACP00000006013.2"/>
    <property type="gene ID" value="ENSLACG00000005338.2"/>
</dbReference>
<dbReference type="HOGENOM" id="CLU_036849_5_1_1"/>
<dbReference type="InParanoid" id="H3A8P2"/>
<evidence type="ECO:0000256" key="6">
    <source>
        <dbReference type="ARBA" id="ARBA00022692"/>
    </source>
</evidence>
<evidence type="ECO:0000256" key="2">
    <source>
        <dbReference type="ARBA" id="ARBA00004922"/>
    </source>
</evidence>
<dbReference type="PANTHER" id="PTHR11214:SF93">
    <property type="entry name" value="UDP-GLCNAC:BETAGAL BETA-1,3-N-ACETYLGLUCOSAMINYLTRANSFERASE 7"/>
    <property type="match status" value="1"/>
</dbReference>
<dbReference type="GO" id="GO:0030311">
    <property type="term" value="P:poly-N-acetyllactosamine biosynthetic process"/>
    <property type="evidence" value="ECO:0007669"/>
    <property type="project" value="TreeGrafter"/>
</dbReference>
<accession>H3A8P2</accession>
<dbReference type="GeneID" id="102361752"/>
<dbReference type="EC" id="2.4.1.-" evidence="13"/>
<evidence type="ECO:0000256" key="12">
    <source>
        <dbReference type="ARBA" id="ARBA00058437"/>
    </source>
</evidence>
<evidence type="ECO:0000313" key="15">
    <source>
        <dbReference type="Proteomes" id="UP000008672"/>
    </source>
</evidence>
<protein>
    <recommendedName>
        <fullName evidence="13">Hexosyltransferase</fullName>
        <ecNumber evidence="13">2.4.1.-</ecNumber>
    </recommendedName>
</protein>
<dbReference type="FunCoup" id="H3A8P2">
    <property type="interactions" value="172"/>
</dbReference>
<keyword evidence="6" id="KW-0812">Transmembrane</keyword>
<gene>
    <name evidence="14" type="primary">B3GNT7</name>
</gene>
<keyword evidence="7" id="KW-0735">Signal-anchor</keyword>
<dbReference type="EMBL" id="AFYH01211982">
    <property type="status" value="NOT_ANNOTATED_CDS"/>
    <property type="molecule type" value="Genomic_DNA"/>
</dbReference>
<dbReference type="GO" id="GO:0006493">
    <property type="term" value="P:protein O-linked glycosylation"/>
    <property type="evidence" value="ECO:0007669"/>
    <property type="project" value="TreeGrafter"/>
</dbReference>
<evidence type="ECO:0000256" key="3">
    <source>
        <dbReference type="ARBA" id="ARBA00008661"/>
    </source>
</evidence>
<evidence type="ECO:0000256" key="1">
    <source>
        <dbReference type="ARBA" id="ARBA00004323"/>
    </source>
</evidence>
<dbReference type="GO" id="GO:0000139">
    <property type="term" value="C:Golgi membrane"/>
    <property type="evidence" value="ECO:0007669"/>
    <property type="project" value="UniProtKB-SubCell"/>
</dbReference>
<dbReference type="GeneTree" id="ENSGT00940000157606"/>
<evidence type="ECO:0000256" key="7">
    <source>
        <dbReference type="ARBA" id="ARBA00022968"/>
    </source>
</evidence>
<comment type="function">
    <text evidence="12">N-acetyl glucosamine (GlcNAc) transferase that catalyzes the transfer of GlcNAc via a beta1-&gt;3 linkage from UDP-GlcNAc to the non-reducing terminal galactose (Gal) in the linearly growing chain of N- and O-linked keratan sulfate proteoglycans. Cooperates with B4GALT4 galactosyltransferase and CHST6 and CHST1 sulfotransferases to construct and elongate mono- and disulfated disaccharide units [-&gt;3Galbeta1-&gt;4(6-sulfoGlcNAcbeta)1-&gt;] and [-&gt;3(6-sulfoGalbeta)1-&gt;4(6-sulfoGlcNAcbeta)1-&gt;] within keratan sulfate polymer. Involved in biosynthesis of N-linked keratan sulfate proteoglycans in cornea, with an impact on proteoglycan fibril organization and corneal transparency. May play a role in the maintenance of tissue architecture by suppressing cellular motility and invasion.</text>
</comment>
<keyword evidence="4 13" id="KW-0328">Glycosyltransferase</keyword>
<dbReference type="eggNOG" id="KOG2287">
    <property type="taxonomic scope" value="Eukaryota"/>
</dbReference>
<dbReference type="OMA" id="MFQWKKT"/>
<organism evidence="14 15">
    <name type="scientific">Latimeria chalumnae</name>
    <name type="common">Coelacanth</name>
    <dbReference type="NCBI Taxonomy" id="7897"/>
    <lineage>
        <taxon>Eukaryota</taxon>
        <taxon>Metazoa</taxon>
        <taxon>Chordata</taxon>
        <taxon>Craniata</taxon>
        <taxon>Vertebrata</taxon>
        <taxon>Euteleostomi</taxon>
        <taxon>Coelacanthiformes</taxon>
        <taxon>Coelacanthidae</taxon>
        <taxon>Latimeria</taxon>
    </lineage>
</organism>
<dbReference type="RefSeq" id="XP_014352465.1">
    <property type="nucleotide sequence ID" value="XM_014496979.1"/>
</dbReference>
<evidence type="ECO:0000256" key="9">
    <source>
        <dbReference type="ARBA" id="ARBA00023034"/>
    </source>
</evidence>
<keyword evidence="8" id="KW-1133">Transmembrane helix</keyword>
<dbReference type="GO" id="GO:0016758">
    <property type="term" value="F:hexosyltransferase activity"/>
    <property type="evidence" value="ECO:0007669"/>
    <property type="project" value="InterPro"/>
</dbReference>
<evidence type="ECO:0000256" key="13">
    <source>
        <dbReference type="RuleBase" id="RU363063"/>
    </source>
</evidence>
<comment type="pathway">
    <text evidence="2">Protein modification; protein glycosylation.</text>
</comment>
<dbReference type="InterPro" id="IPR002659">
    <property type="entry name" value="Glyco_trans_31"/>
</dbReference>
<dbReference type="Gene3D" id="3.90.550.50">
    <property type="match status" value="1"/>
</dbReference>
<evidence type="ECO:0000256" key="8">
    <source>
        <dbReference type="ARBA" id="ARBA00022989"/>
    </source>
</evidence>
<dbReference type="Pfam" id="PF01762">
    <property type="entry name" value="Galactosyl_T"/>
    <property type="match status" value="1"/>
</dbReference>
<dbReference type="Proteomes" id="UP000008672">
    <property type="component" value="Unassembled WGS sequence"/>
</dbReference>
<reference evidence="15" key="1">
    <citation type="submission" date="2011-08" db="EMBL/GenBank/DDBJ databases">
        <title>The draft genome of Latimeria chalumnae.</title>
        <authorList>
            <person name="Di Palma F."/>
            <person name="Alfoldi J."/>
            <person name="Johnson J."/>
            <person name="Berlin A."/>
            <person name="Gnerre S."/>
            <person name="Jaffe D."/>
            <person name="MacCallum I."/>
            <person name="Young S."/>
            <person name="Walker B.J."/>
            <person name="Lander E."/>
            <person name="Lindblad-Toh K."/>
        </authorList>
    </citation>
    <scope>NUCLEOTIDE SEQUENCE [LARGE SCALE GENOMIC DNA]</scope>
    <source>
        <strain evidence="15">Wild caught</strain>
    </source>
</reference>
<dbReference type="EMBL" id="AFYH01211981">
    <property type="status" value="NOT_ANNOTATED_CDS"/>
    <property type="molecule type" value="Genomic_DNA"/>
</dbReference>
<sequence length="398" mass="46260">MFLWRRLVYKALCLSFALVVTLTIMQRGMFPDQIMDGSQARSQVRRELSKKTSQVDVASKFWEGQSATETSTGLTTSIKLQQWDINSTICTPNVNFTKRKWFSGMGPNFQQFLLYRHCRYFPMVINHPEKCSGDVFLLIVIKSIISQHDRREVVRDTWGKEKEVNGKKIKILFLLGTASKEEERANYQKLLDYENYIYGDILQWDFLDSFFNLTLKEVHFLKWFSIYCPNVQYIFKGDDDVYVNTDNIIEFLEGNRAKNLFVGDILYRASPIRKKQNKYYIPQELFNGTFYPPYAGGGGFLMDGPIARKLHKACGTLELYPIDDVFLGMCLKVLGITPISHEGFKTFGIVKNKASRMNKEPCFFRSMLVVHKFLPDALREMWKLVQSNLTCSKKLEIL</sequence>
<evidence type="ECO:0000256" key="4">
    <source>
        <dbReference type="ARBA" id="ARBA00022676"/>
    </source>
</evidence>
<evidence type="ECO:0000256" key="11">
    <source>
        <dbReference type="ARBA" id="ARBA00023180"/>
    </source>
</evidence>
<evidence type="ECO:0000256" key="10">
    <source>
        <dbReference type="ARBA" id="ARBA00023136"/>
    </source>
</evidence>
<dbReference type="OrthoDB" id="2139606at2759"/>
<dbReference type="STRING" id="7897.ENSLACP00000006013"/>
<dbReference type="KEGG" id="lcm:102361752"/>